<feature type="transmembrane region" description="Helical" evidence="2">
    <location>
        <begin position="220"/>
        <end position="247"/>
    </location>
</feature>
<keyword evidence="2" id="KW-1133">Transmembrane helix</keyword>
<keyword evidence="4" id="KW-1185">Reference proteome</keyword>
<reference evidence="3 4" key="1">
    <citation type="submission" date="2015-02" db="EMBL/GenBank/DDBJ databases">
        <authorList>
            <person name="Ju K.-S."/>
            <person name="Doroghazi J.R."/>
            <person name="Metcalf W."/>
        </authorList>
    </citation>
    <scope>NUCLEOTIDE SEQUENCE [LARGE SCALE GENOMIC DNA]</scope>
    <source>
        <strain evidence="3 4">NRRL B-16140</strain>
    </source>
</reference>
<name>A0A0F0GFZ0_LENAE</name>
<protein>
    <recommendedName>
        <fullName evidence="5">Hydrolytic protein</fullName>
    </recommendedName>
</protein>
<feature type="compositionally biased region" description="Basic and acidic residues" evidence="1">
    <location>
        <begin position="258"/>
        <end position="268"/>
    </location>
</feature>
<comment type="caution">
    <text evidence="3">The sequence shown here is derived from an EMBL/GenBank/DDBJ whole genome shotgun (WGS) entry which is preliminary data.</text>
</comment>
<dbReference type="PATRIC" id="fig|68170.10.peg.9869"/>
<dbReference type="RefSeq" id="WP_045316607.1">
    <property type="nucleotide sequence ID" value="NZ_JYJG01000360.1"/>
</dbReference>
<evidence type="ECO:0000256" key="1">
    <source>
        <dbReference type="SAM" id="MobiDB-lite"/>
    </source>
</evidence>
<dbReference type="Proteomes" id="UP000033393">
    <property type="component" value="Unassembled WGS sequence"/>
</dbReference>
<sequence length="431" mass="45880">MGATATLSTSDLDVAPGGDVTCQVMVRNAGELVDQFTIDVVGDAASWSHAEPAVVNLNPGESAPVLIRFAPPRDTGVYAGPVPFGVRVISREDPHGSVVEEGVVVVGAFTDVAAELVPAKAEGSRKAKYEVAVDNVGNAPAMLRLRAVDPEDELDFRLDRTEIALPPGTTTFVRLQAKPRRTFVRGEPKRHPFQVEITPERGEPLLAQGTMVQRQLLPKWLLPALIALLLLAGALVALWFTVLAPAVKSAAREAMQQESKEIKEKADEAASSAGAAKEQSKQAAANAGQALDILGVKPGDTSATPTLPKPAEKGEPVTFRLDITSPIVTNAGAFTEVSITPLDGKKTILVKDLFFENAKGDAGTAQLVRDADGTRSTIRVIGLGNFRDRDEHFQEPLRFNPGEKIVFRVSCQNPQPKGACTPSVVLNGRAE</sequence>
<dbReference type="AlphaFoldDB" id="A0A0F0GFZ0"/>
<organism evidence="3 4">
    <name type="scientific">Lentzea aerocolonigenes</name>
    <name type="common">Lechevalieria aerocolonigenes</name>
    <name type="synonym">Saccharothrix aerocolonigenes</name>
    <dbReference type="NCBI Taxonomy" id="68170"/>
    <lineage>
        <taxon>Bacteria</taxon>
        <taxon>Bacillati</taxon>
        <taxon>Actinomycetota</taxon>
        <taxon>Actinomycetes</taxon>
        <taxon>Pseudonocardiales</taxon>
        <taxon>Pseudonocardiaceae</taxon>
        <taxon>Lentzea</taxon>
    </lineage>
</organism>
<proteinExistence type="predicted"/>
<dbReference type="EMBL" id="JYJG01000360">
    <property type="protein sequence ID" value="KJK42260.1"/>
    <property type="molecule type" value="Genomic_DNA"/>
</dbReference>
<gene>
    <name evidence="3" type="ORF">UK23_37930</name>
</gene>
<dbReference type="eggNOG" id="COG1470">
    <property type="taxonomic scope" value="Bacteria"/>
</dbReference>
<keyword evidence="2" id="KW-0472">Membrane</keyword>
<evidence type="ECO:0000313" key="3">
    <source>
        <dbReference type="EMBL" id="KJK42260.1"/>
    </source>
</evidence>
<feature type="compositionally biased region" description="Low complexity" evidence="1">
    <location>
        <begin position="269"/>
        <end position="281"/>
    </location>
</feature>
<evidence type="ECO:0008006" key="5">
    <source>
        <dbReference type="Google" id="ProtNLM"/>
    </source>
</evidence>
<keyword evidence="2" id="KW-0812">Transmembrane</keyword>
<evidence type="ECO:0000313" key="4">
    <source>
        <dbReference type="Proteomes" id="UP000033393"/>
    </source>
</evidence>
<accession>A0A0F0GFZ0</accession>
<evidence type="ECO:0000256" key="2">
    <source>
        <dbReference type="SAM" id="Phobius"/>
    </source>
</evidence>
<dbReference type="OrthoDB" id="3444343at2"/>
<feature type="region of interest" description="Disordered" evidence="1">
    <location>
        <begin position="258"/>
        <end position="281"/>
    </location>
</feature>